<evidence type="ECO:0000259" key="5">
    <source>
        <dbReference type="Pfam" id="PF13458"/>
    </source>
</evidence>
<dbReference type="Proteomes" id="UP001500466">
    <property type="component" value="Unassembled WGS sequence"/>
</dbReference>
<sequence>MAPHRTRRNTAVLLAAVGALVLAGCTAEKKDDAKSTGSGPAAPPAPKTAPGVTADTIKIGITYPDLESVKAFVSIDHGNYEAAYNALIKKINDAGGINGRKIVPVFGKINLISPAAAQETCVKLTQDEKVFAVLGNFNGDEPLCYVQTNKTAAIGGQLTAKRYAQAQAPWFADMRGGDEVADAMALFNANNGLAGKKVAVISNVNEQAVMKDTVIPALQKLGVTPVETAVLDAPAQDPAAVGQQTGVFIQKFQSSGADTVVVVGSMGASFPQVLEKTKYRPRLLFTDLLQVQAYANTPGHDFSTMADAAALGLNSQWSEASNQECMNTIEAANPDVKGKLTVDPASLPAGTPTPQVAPNVACRNLALFKAIADKAGKDLTYETFQNAGFTLGSFQDPGYADKSTYAQAAPHGAIPARLWAWDSTAKKFLLSAS</sequence>
<accession>A0ABP9I8K6</accession>
<dbReference type="SUPFAM" id="SSF53822">
    <property type="entry name" value="Periplasmic binding protein-like I"/>
    <property type="match status" value="1"/>
</dbReference>
<feature type="signal peptide" evidence="4">
    <location>
        <begin position="1"/>
        <end position="23"/>
    </location>
</feature>
<dbReference type="InterPro" id="IPR028081">
    <property type="entry name" value="Leu-bd"/>
</dbReference>
<comment type="caution">
    <text evidence="6">The sequence shown here is derived from an EMBL/GenBank/DDBJ whole genome shotgun (WGS) entry which is preliminary data.</text>
</comment>
<keyword evidence="2 4" id="KW-0732">Signal</keyword>
<dbReference type="InterPro" id="IPR028082">
    <property type="entry name" value="Peripla_BP_I"/>
</dbReference>
<feature type="domain" description="Leucine-binding protein" evidence="5">
    <location>
        <begin position="56"/>
        <end position="274"/>
    </location>
</feature>
<protein>
    <recommendedName>
        <fullName evidence="5">Leucine-binding protein domain-containing protein</fullName>
    </recommendedName>
</protein>
<evidence type="ECO:0000256" key="1">
    <source>
        <dbReference type="ARBA" id="ARBA00010062"/>
    </source>
</evidence>
<proteinExistence type="inferred from homology"/>
<dbReference type="Pfam" id="PF13458">
    <property type="entry name" value="Peripla_BP_6"/>
    <property type="match status" value="1"/>
</dbReference>
<feature type="region of interest" description="Disordered" evidence="3">
    <location>
        <begin position="30"/>
        <end position="50"/>
    </location>
</feature>
<feature type="chain" id="PRO_5045435039" description="Leucine-binding protein domain-containing protein" evidence="4">
    <location>
        <begin position="24"/>
        <end position="433"/>
    </location>
</feature>
<evidence type="ECO:0000256" key="4">
    <source>
        <dbReference type="SAM" id="SignalP"/>
    </source>
</evidence>
<dbReference type="PANTHER" id="PTHR47235">
    <property type="entry name" value="BLR6548 PROTEIN"/>
    <property type="match status" value="1"/>
</dbReference>
<reference evidence="7" key="1">
    <citation type="journal article" date="2019" name="Int. J. Syst. Evol. Microbiol.">
        <title>The Global Catalogue of Microorganisms (GCM) 10K type strain sequencing project: providing services to taxonomists for standard genome sequencing and annotation.</title>
        <authorList>
            <consortium name="The Broad Institute Genomics Platform"/>
            <consortium name="The Broad Institute Genome Sequencing Center for Infectious Disease"/>
            <person name="Wu L."/>
            <person name="Ma J."/>
        </authorList>
    </citation>
    <scope>NUCLEOTIDE SEQUENCE [LARGE SCALE GENOMIC DNA]</scope>
    <source>
        <strain evidence="7">JCM 17986</strain>
    </source>
</reference>
<comment type="similarity">
    <text evidence="1">Belongs to the leucine-binding protein family.</text>
</comment>
<keyword evidence="7" id="KW-1185">Reference proteome</keyword>
<evidence type="ECO:0000313" key="7">
    <source>
        <dbReference type="Proteomes" id="UP001500466"/>
    </source>
</evidence>
<gene>
    <name evidence="6" type="ORF">GCM10023205_73030</name>
</gene>
<dbReference type="PROSITE" id="PS51257">
    <property type="entry name" value="PROKAR_LIPOPROTEIN"/>
    <property type="match status" value="1"/>
</dbReference>
<dbReference type="EMBL" id="BAABHS010000041">
    <property type="protein sequence ID" value="GAA4990756.1"/>
    <property type="molecule type" value="Genomic_DNA"/>
</dbReference>
<name>A0ABP9I8K6_9ACTN</name>
<organism evidence="6 7">
    <name type="scientific">Yinghuangia aomiensis</name>
    <dbReference type="NCBI Taxonomy" id="676205"/>
    <lineage>
        <taxon>Bacteria</taxon>
        <taxon>Bacillati</taxon>
        <taxon>Actinomycetota</taxon>
        <taxon>Actinomycetes</taxon>
        <taxon>Kitasatosporales</taxon>
        <taxon>Streptomycetaceae</taxon>
        <taxon>Yinghuangia</taxon>
    </lineage>
</organism>
<dbReference type="PANTHER" id="PTHR47235:SF1">
    <property type="entry name" value="BLR6548 PROTEIN"/>
    <property type="match status" value="1"/>
</dbReference>
<evidence type="ECO:0000256" key="2">
    <source>
        <dbReference type="ARBA" id="ARBA00022729"/>
    </source>
</evidence>
<evidence type="ECO:0000256" key="3">
    <source>
        <dbReference type="SAM" id="MobiDB-lite"/>
    </source>
</evidence>
<dbReference type="Gene3D" id="3.40.50.2300">
    <property type="match status" value="2"/>
</dbReference>
<dbReference type="RefSeq" id="WP_345680134.1">
    <property type="nucleotide sequence ID" value="NZ_BAABHS010000041.1"/>
</dbReference>
<evidence type="ECO:0000313" key="6">
    <source>
        <dbReference type="EMBL" id="GAA4990756.1"/>
    </source>
</evidence>